<accession>A0A540K619</accession>
<sequence length="139" mass="15442">MYRCMVWNGYKEVFKNGDDFEIDVVMSIAEFIQMEAEGSRTSEGTVDRCMAVVKTYGKFGTVLVMAQTSGLGESSCSSSAAIVSSAKCPALQNLQATYEQEVLKLNYWRQGWYGLLDAKCKDSLLKEQLQELVEAKHAG</sequence>
<keyword evidence="2" id="KW-1185">Reference proteome</keyword>
<name>A0A540K619_MALBA</name>
<evidence type="ECO:0000313" key="1">
    <source>
        <dbReference type="EMBL" id="TQD69653.1"/>
    </source>
</evidence>
<organism evidence="1 2">
    <name type="scientific">Malus baccata</name>
    <name type="common">Siberian crab apple</name>
    <name type="synonym">Pyrus baccata</name>
    <dbReference type="NCBI Taxonomy" id="106549"/>
    <lineage>
        <taxon>Eukaryota</taxon>
        <taxon>Viridiplantae</taxon>
        <taxon>Streptophyta</taxon>
        <taxon>Embryophyta</taxon>
        <taxon>Tracheophyta</taxon>
        <taxon>Spermatophyta</taxon>
        <taxon>Magnoliopsida</taxon>
        <taxon>eudicotyledons</taxon>
        <taxon>Gunneridae</taxon>
        <taxon>Pentapetalae</taxon>
        <taxon>rosids</taxon>
        <taxon>fabids</taxon>
        <taxon>Rosales</taxon>
        <taxon>Rosaceae</taxon>
        <taxon>Amygdaloideae</taxon>
        <taxon>Maleae</taxon>
        <taxon>Malus</taxon>
    </lineage>
</organism>
<comment type="caution">
    <text evidence="1">The sequence shown here is derived from an EMBL/GenBank/DDBJ whole genome shotgun (WGS) entry which is preliminary data.</text>
</comment>
<gene>
    <name evidence="1" type="ORF">C1H46_044814</name>
</gene>
<protein>
    <submittedName>
        <fullName evidence="1">Uncharacterized protein</fullName>
    </submittedName>
</protein>
<dbReference type="Proteomes" id="UP000315295">
    <property type="component" value="Unassembled WGS sequence"/>
</dbReference>
<dbReference type="STRING" id="106549.A0A540K619"/>
<proteinExistence type="predicted"/>
<evidence type="ECO:0000313" key="2">
    <source>
        <dbReference type="Proteomes" id="UP000315295"/>
    </source>
</evidence>
<dbReference type="AlphaFoldDB" id="A0A540K619"/>
<dbReference type="EMBL" id="VIEB01002897">
    <property type="protein sequence ID" value="TQD69653.1"/>
    <property type="molecule type" value="Genomic_DNA"/>
</dbReference>
<reference evidence="1 2" key="1">
    <citation type="journal article" date="2019" name="G3 (Bethesda)">
        <title>Sequencing of a Wild Apple (Malus baccata) Genome Unravels the Differences Between Cultivated and Wild Apple Species Regarding Disease Resistance and Cold Tolerance.</title>
        <authorList>
            <person name="Chen X."/>
        </authorList>
    </citation>
    <scope>NUCLEOTIDE SEQUENCE [LARGE SCALE GENOMIC DNA]</scope>
    <source>
        <strain evidence="2">cv. Shandingzi</strain>
        <tissue evidence="1">Leaves</tissue>
    </source>
</reference>